<dbReference type="GO" id="GO:0016491">
    <property type="term" value="F:oxidoreductase activity"/>
    <property type="evidence" value="ECO:0007669"/>
    <property type="project" value="UniProtKB-KW"/>
</dbReference>
<gene>
    <name evidence="9" type="ORF">DCHRY22_LOCUS15244</name>
</gene>
<protein>
    <submittedName>
        <fullName evidence="9">(African queen) hypothetical protein</fullName>
    </submittedName>
</protein>
<keyword evidence="2" id="KW-0560">Oxidoreductase</keyword>
<evidence type="ECO:0000256" key="7">
    <source>
        <dbReference type="SAM" id="MobiDB-lite"/>
    </source>
</evidence>
<evidence type="ECO:0000256" key="3">
    <source>
        <dbReference type="ARBA" id="ARBA00023157"/>
    </source>
</evidence>
<dbReference type="InterPro" id="IPR043504">
    <property type="entry name" value="Peptidase_S1_PA_chymotrypsin"/>
</dbReference>
<keyword evidence="4" id="KW-0325">Glycoprotein</keyword>
<dbReference type="PANTHER" id="PTHR43313">
    <property type="entry name" value="SHORT-CHAIN DEHYDROGENASE/REDUCTASE FAMILY 9C"/>
    <property type="match status" value="1"/>
</dbReference>
<dbReference type="AlphaFoldDB" id="A0A8J2WER6"/>
<organism evidence="9 10">
    <name type="scientific">Danaus chrysippus</name>
    <name type="common">African queen</name>
    <dbReference type="NCBI Taxonomy" id="151541"/>
    <lineage>
        <taxon>Eukaryota</taxon>
        <taxon>Metazoa</taxon>
        <taxon>Ecdysozoa</taxon>
        <taxon>Arthropoda</taxon>
        <taxon>Hexapoda</taxon>
        <taxon>Insecta</taxon>
        <taxon>Pterygota</taxon>
        <taxon>Neoptera</taxon>
        <taxon>Endopterygota</taxon>
        <taxon>Lepidoptera</taxon>
        <taxon>Glossata</taxon>
        <taxon>Ditrysia</taxon>
        <taxon>Papilionoidea</taxon>
        <taxon>Nymphalidae</taxon>
        <taxon>Danainae</taxon>
        <taxon>Danaini</taxon>
        <taxon>Danaina</taxon>
        <taxon>Danaus</taxon>
        <taxon>Anosia</taxon>
    </lineage>
</organism>
<keyword evidence="3" id="KW-1015">Disulfide bond</keyword>
<dbReference type="InterPro" id="IPR002347">
    <property type="entry name" value="SDR_fam"/>
</dbReference>
<dbReference type="OrthoDB" id="10061449at2759"/>
<feature type="region of interest" description="Disordered" evidence="7">
    <location>
        <begin position="288"/>
        <end position="333"/>
    </location>
</feature>
<evidence type="ECO:0000259" key="8">
    <source>
        <dbReference type="PROSITE" id="PS50240"/>
    </source>
</evidence>
<dbReference type="InterPro" id="IPR001314">
    <property type="entry name" value="Peptidase_S1A"/>
</dbReference>
<keyword evidence="6" id="KW-0720">Serine protease</keyword>
<dbReference type="Gene3D" id="2.40.10.10">
    <property type="entry name" value="Trypsin-like serine proteases"/>
    <property type="match status" value="1"/>
</dbReference>
<evidence type="ECO:0000313" key="10">
    <source>
        <dbReference type="Proteomes" id="UP000789524"/>
    </source>
</evidence>
<feature type="compositionally biased region" description="Polar residues" evidence="7">
    <location>
        <begin position="84"/>
        <end position="95"/>
    </location>
</feature>
<dbReference type="PROSITE" id="PS00061">
    <property type="entry name" value="ADH_SHORT"/>
    <property type="match status" value="1"/>
</dbReference>
<dbReference type="GO" id="GO:0008202">
    <property type="term" value="P:steroid metabolic process"/>
    <property type="evidence" value="ECO:0007669"/>
    <property type="project" value="TreeGrafter"/>
</dbReference>
<dbReference type="InterPro" id="IPR036291">
    <property type="entry name" value="NAD(P)-bd_dom_sf"/>
</dbReference>
<dbReference type="SUPFAM" id="SSF50494">
    <property type="entry name" value="Trypsin-like serine proteases"/>
    <property type="match status" value="1"/>
</dbReference>
<dbReference type="PROSITE" id="PS00134">
    <property type="entry name" value="TRYPSIN_HIS"/>
    <property type="match status" value="1"/>
</dbReference>
<evidence type="ECO:0000256" key="1">
    <source>
        <dbReference type="ARBA" id="ARBA00022729"/>
    </source>
</evidence>
<dbReference type="InterPro" id="IPR009003">
    <property type="entry name" value="Peptidase_S1_PA"/>
</dbReference>
<evidence type="ECO:0000256" key="4">
    <source>
        <dbReference type="ARBA" id="ARBA00023180"/>
    </source>
</evidence>
<accession>A0A8J2WER6</accession>
<dbReference type="GO" id="GO:0006508">
    <property type="term" value="P:proteolysis"/>
    <property type="evidence" value="ECO:0007669"/>
    <property type="project" value="UniProtKB-KW"/>
</dbReference>
<keyword evidence="1" id="KW-0732">Signal</keyword>
<feature type="compositionally biased region" description="Low complexity" evidence="7">
    <location>
        <begin position="200"/>
        <end position="220"/>
    </location>
</feature>
<feature type="region of interest" description="Disordered" evidence="7">
    <location>
        <begin position="109"/>
        <end position="274"/>
    </location>
</feature>
<feature type="compositionally biased region" description="Low complexity" evidence="7">
    <location>
        <begin position="122"/>
        <end position="187"/>
    </location>
</feature>
<reference evidence="9" key="1">
    <citation type="submission" date="2021-09" db="EMBL/GenBank/DDBJ databases">
        <authorList>
            <person name="Martin H S."/>
        </authorList>
    </citation>
    <scope>NUCLEOTIDE SEQUENCE</scope>
</reference>
<evidence type="ECO:0000256" key="2">
    <source>
        <dbReference type="ARBA" id="ARBA00023002"/>
    </source>
</evidence>
<dbReference type="PANTHER" id="PTHR43313:SF36">
    <property type="entry name" value="D-BETA-HYDROXYBUTYRATE DEHYDROGENASE, MITOCHONDRIAL"/>
    <property type="match status" value="1"/>
</dbReference>
<comment type="caution">
    <text evidence="9">The sequence shown here is derived from an EMBL/GenBank/DDBJ whole genome shotgun (WGS) entry which is preliminary data.</text>
</comment>
<evidence type="ECO:0000256" key="5">
    <source>
        <dbReference type="ARBA" id="ARBA00024195"/>
    </source>
</evidence>
<dbReference type="Pfam" id="PF00106">
    <property type="entry name" value="adh_short"/>
    <property type="match status" value="1"/>
</dbReference>
<sequence length="869" mass="97247">MNTRQQQAWLQQFPCKGPTDNERPSIFGFSPVAKGDYVCCPNSNIWGIDNGYQNQHEKPVPIRPNERGHRNYQNPGFNNPGAFTGQQNNLLGNPNFENGVGDGTKIPQPFGQHPGTFGGNGNPQNGQNNQGIFDNTPNLNFPQFPNNGNNFGGQPQNGQYPNGPFPNGQFPNNNQFPNSNFPNSQFPKSQFPNSQFPNGQFPSNQFPSSQSPNSYFPNNQFPNDQFPSFTGQTQYPNSGDQNSGIFNQGGNQQCPSHTDMIPDPSTGCCGKDDSDSVRITDLQNVLSMYAPSNSNRYPRPNHSPRQKMQRFPYYQNRQKRSFDQNNTSDDSLEDRIAGGKETELDQFPWTVLLKVTFDYGNREAAFSCGGSLISQRFILTAGHCVYESGAKVSSVEVTLAEYDKRTFPKDCISEMGGERECIENIRMYSENIIHHPEYDDDQLHNDIALIKLRGYAPYTRFIRPICLPPLNIDDPDLSNLPLSVAGWGRNGAYETNIKQSTVVHLVPHDKCLKSYPQLTASHLCAAGRTGEDTCKGDSGGPLMMLYRGNYYIIGVVSGKRADSPCGTMSWTKVVAITGCDSGLGWSIAARSAREGFITVAGMYNGINTEAAKSLKRLRAHTHKLDITDASSILSFYDYVKNILHNNNNYELYAIVNNAGVMTIGDYEWQTPKIIENTINVNLLGTMKFTSAFLPDLRRNASKNKNNPRIINVASHCGLQPLPGFGPYSASKAGLLAWSQALRLEQLNFGLKVVSFVPGGFVGASNLMTNQYSDSNAMVEHLTEEQRSIYEAKIRRLNDYLKLASNNSRFDSLKDENIIETFMKALTDENPKTMYKVESWRYKLYYNLFKFPLPDKSYRWLINKFLGFPK</sequence>
<evidence type="ECO:0000313" key="9">
    <source>
        <dbReference type="EMBL" id="CAG9584699.1"/>
    </source>
</evidence>
<feature type="compositionally biased region" description="Polar residues" evidence="7">
    <location>
        <begin position="221"/>
        <end position="256"/>
    </location>
</feature>
<feature type="compositionally biased region" description="Polar residues" evidence="7">
    <location>
        <begin position="188"/>
        <end position="198"/>
    </location>
</feature>
<keyword evidence="6" id="KW-0645">Protease</keyword>
<dbReference type="InterPro" id="IPR001254">
    <property type="entry name" value="Trypsin_dom"/>
</dbReference>
<keyword evidence="6" id="KW-0378">Hydrolase</keyword>
<feature type="domain" description="Peptidase S1" evidence="8">
    <location>
        <begin position="336"/>
        <end position="644"/>
    </location>
</feature>
<dbReference type="Pfam" id="PF00089">
    <property type="entry name" value="Trypsin"/>
    <property type="match status" value="1"/>
</dbReference>
<name>A0A8J2WER6_9NEOP</name>
<keyword evidence="10" id="KW-1185">Reference proteome</keyword>
<dbReference type="GO" id="GO:0004252">
    <property type="term" value="F:serine-type endopeptidase activity"/>
    <property type="evidence" value="ECO:0007669"/>
    <property type="project" value="InterPro"/>
</dbReference>
<dbReference type="InterPro" id="IPR018114">
    <property type="entry name" value="TRYPSIN_HIS"/>
</dbReference>
<dbReference type="CDD" id="cd00190">
    <property type="entry name" value="Tryp_SPc"/>
    <property type="match status" value="1"/>
</dbReference>
<evidence type="ECO:0000256" key="6">
    <source>
        <dbReference type="RuleBase" id="RU363034"/>
    </source>
</evidence>
<dbReference type="PROSITE" id="PS50240">
    <property type="entry name" value="TRYPSIN_DOM"/>
    <property type="match status" value="1"/>
</dbReference>
<feature type="region of interest" description="Disordered" evidence="7">
    <location>
        <begin position="75"/>
        <end position="95"/>
    </location>
</feature>
<dbReference type="PRINTS" id="PR00722">
    <property type="entry name" value="CHYMOTRYPSIN"/>
</dbReference>
<dbReference type="SUPFAM" id="SSF51735">
    <property type="entry name" value="NAD(P)-binding Rossmann-fold domains"/>
    <property type="match status" value="1"/>
</dbReference>
<dbReference type="InterPro" id="IPR020904">
    <property type="entry name" value="Sc_DH/Rdtase_CS"/>
</dbReference>
<dbReference type="SMART" id="SM00020">
    <property type="entry name" value="Tryp_SPc"/>
    <property type="match status" value="1"/>
</dbReference>
<proteinExistence type="inferred from homology"/>
<dbReference type="FunFam" id="2.40.10.10:FF:000028">
    <property type="entry name" value="Serine protease easter"/>
    <property type="match status" value="1"/>
</dbReference>
<dbReference type="PROSITE" id="PS00135">
    <property type="entry name" value="TRYPSIN_SER"/>
    <property type="match status" value="1"/>
</dbReference>
<dbReference type="Gene3D" id="3.40.50.720">
    <property type="entry name" value="NAD(P)-binding Rossmann-like Domain"/>
    <property type="match status" value="1"/>
</dbReference>
<dbReference type="Proteomes" id="UP000789524">
    <property type="component" value="Unassembled WGS sequence"/>
</dbReference>
<dbReference type="InterPro" id="IPR033116">
    <property type="entry name" value="TRYPSIN_SER"/>
</dbReference>
<dbReference type="EMBL" id="CAKASE010000082">
    <property type="protein sequence ID" value="CAG9584699.1"/>
    <property type="molecule type" value="Genomic_DNA"/>
</dbReference>
<comment type="similarity">
    <text evidence="5">Belongs to the peptidase S1 family. CLIP subfamily.</text>
</comment>